<dbReference type="KEGG" id="mya:MORIYA_2886"/>
<keyword evidence="2" id="KW-1185">Reference proteome</keyword>
<reference evidence="2" key="1">
    <citation type="submission" date="2018-05" db="EMBL/GenBank/DDBJ databases">
        <authorList>
            <person name="Cea G.-C."/>
            <person name="William W."/>
        </authorList>
    </citation>
    <scope>NUCLEOTIDE SEQUENCE [LARGE SCALE GENOMIC DNA]</scope>
    <source>
        <strain evidence="2">DB21MT 5</strain>
    </source>
</reference>
<sequence length="52" mass="5834">MTPIKSNTKYDIVEILGEGEYVVEMAVSAHARKQAPSLPECWKARLVLYPAE</sequence>
<name>A0A330LRR2_9GAMM</name>
<accession>A0A330LRR2</accession>
<evidence type="ECO:0000313" key="1">
    <source>
        <dbReference type="EMBL" id="SQD79349.1"/>
    </source>
</evidence>
<gene>
    <name evidence="1" type="ORF">MORIYA_2886</name>
</gene>
<dbReference type="AlphaFoldDB" id="A0A330LRR2"/>
<protein>
    <submittedName>
        <fullName evidence="1">Uncharacterized protein</fullName>
    </submittedName>
</protein>
<dbReference type="EMBL" id="LS483250">
    <property type="protein sequence ID" value="SQD79349.1"/>
    <property type="molecule type" value="Genomic_DNA"/>
</dbReference>
<dbReference type="Proteomes" id="UP000250163">
    <property type="component" value="Chromosome MORIYA"/>
</dbReference>
<evidence type="ECO:0000313" key="2">
    <source>
        <dbReference type="Proteomes" id="UP000250163"/>
    </source>
</evidence>
<proteinExistence type="predicted"/>
<organism evidence="1 2">
    <name type="scientific">Moritella yayanosii</name>
    <dbReference type="NCBI Taxonomy" id="69539"/>
    <lineage>
        <taxon>Bacteria</taxon>
        <taxon>Pseudomonadati</taxon>
        <taxon>Pseudomonadota</taxon>
        <taxon>Gammaproteobacteria</taxon>
        <taxon>Alteromonadales</taxon>
        <taxon>Moritellaceae</taxon>
        <taxon>Moritella</taxon>
    </lineage>
</organism>